<organism evidence="1 2">
    <name type="scientific">Desulfonema limicola</name>
    <dbReference type="NCBI Taxonomy" id="45656"/>
    <lineage>
        <taxon>Bacteria</taxon>
        <taxon>Pseudomonadati</taxon>
        <taxon>Thermodesulfobacteriota</taxon>
        <taxon>Desulfobacteria</taxon>
        <taxon>Desulfobacterales</taxon>
        <taxon>Desulfococcaceae</taxon>
        <taxon>Desulfonema</taxon>
    </lineage>
</organism>
<dbReference type="EMBL" id="CP061799">
    <property type="protein sequence ID" value="QTA81018.1"/>
    <property type="molecule type" value="Genomic_DNA"/>
</dbReference>
<accession>A0A975B8V3</accession>
<dbReference type="KEGG" id="dli:dnl_33390"/>
<evidence type="ECO:0000313" key="2">
    <source>
        <dbReference type="Proteomes" id="UP000663720"/>
    </source>
</evidence>
<evidence type="ECO:0000313" key="1">
    <source>
        <dbReference type="EMBL" id="QTA81018.1"/>
    </source>
</evidence>
<sequence length="40" mass="4577">MLNKLKKHFGSISPLLEQKLMQSDFDILDKFGESILISVI</sequence>
<gene>
    <name evidence="1" type="ORF">dnl_33390</name>
</gene>
<proteinExistence type="predicted"/>
<keyword evidence="2" id="KW-1185">Reference proteome</keyword>
<protein>
    <submittedName>
        <fullName evidence="1">Uncharacterized protein</fullName>
    </submittedName>
</protein>
<dbReference type="Proteomes" id="UP000663720">
    <property type="component" value="Chromosome"/>
</dbReference>
<name>A0A975B8V3_9BACT</name>
<dbReference type="AlphaFoldDB" id="A0A975B8V3"/>
<reference evidence="1" key="1">
    <citation type="journal article" date="2021" name="Microb. Physiol.">
        <title>Proteogenomic Insights into the Physiology of Marine, Sulfate-Reducing, Filamentous Desulfonema limicola and Desulfonema magnum.</title>
        <authorList>
            <person name="Schnaars V."/>
            <person name="Wohlbrand L."/>
            <person name="Scheve S."/>
            <person name="Hinrichs C."/>
            <person name="Reinhardt R."/>
            <person name="Rabus R."/>
        </authorList>
    </citation>
    <scope>NUCLEOTIDE SEQUENCE</scope>
    <source>
        <strain evidence="1">5ac10</strain>
    </source>
</reference>